<dbReference type="SUPFAM" id="SSF51679">
    <property type="entry name" value="Bacterial luciferase-like"/>
    <property type="match status" value="1"/>
</dbReference>
<evidence type="ECO:0000313" key="3">
    <source>
        <dbReference type="Proteomes" id="UP000466931"/>
    </source>
</evidence>
<reference evidence="2" key="1">
    <citation type="journal article" date="2019" name="Emerg. Microbes Infect.">
        <title>Comprehensive subspecies identification of 175 nontuberculous mycobacteria species based on 7547 genomic profiles.</title>
        <authorList>
            <person name="Matsumoto Y."/>
            <person name="Kinjo T."/>
            <person name="Motooka D."/>
            <person name="Nabeya D."/>
            <person name="Jung N."/>
            <person name="Uechi K."/>
            <person name="Horii T."/>
            <person name="Iida T."/>
            <person name="Fujita J."/>
            <person name="Nakamura S."/>
        </authorList>
    </citation>
    <scope>NUCLEOTIDE SEQUENCE [LARGE SCALE GENOMIC DNA]</scope>
    <source>
        <strain evidence="2">JCM 13671</strain>
    </source>
</reference>
<evidence type="ECO:0000259" key="1">
    <source>
        <dbReference type="Pfam" id="PF00296"/>
    </source>
</evidence>
<protein>
    <submittedName>
        <fullName evidence="2">Monooxygenase</fullName>
    </submittedName>
</protein>
<sequence>MTDMPRRGGPLRKLGFLTIGRFDAGNPRPGIEETLDVIERAEALGYDSVWLRCRHLQPGISSPVAIMAAASQRTRRIELGTAVIPLGLENPLRLAEDLATVDILSGGRINPGVSVGTPMLYEHYKHALYPNTHELEDFSKGRVLRLLSALRGDPVSDFAGTLGIEQFTNRVQPHSPGLASRVWYGGGLSSAVWAGEQGINYLTSSVVSTEGTESRDFATIQGQQIDAYRAHHPDVENARVSQGLVVIPTDSATDDQIRRYREYAASRFERTKTPQRPRGMLFAPDYVGPADELADQLYAHAGFQRADEIAFALPFTFAPDDYAQIIGDLAEKLGPRLAWEPASDGSAVS</sequence>
<dbReference type="EMBL" id="AP022612">
    <property type="protein sequence ID" value="BBZ33510.1"/>
    <property type="molecule type" value="Genomic_DNA"/>
</dbReference>
<proteinExistence type="predicted"/>
<dbReference type="GO" id="GO:0005829">
    <property type="term" value="C:cytosol"/>
    <property type="evidence" value="ECO:0007669"/>
    <property type="project" value="TreeGrafter"/>
</dbReference>
<dbReference type="InterPro" id="IPR050766">
    <property type="entry name" value="Bact_Lucif_Oxidored"/>
</dbReference>
<dbReference type="Gene3D" id="3.20.20.30">
    <property type="entry name" value="Luciferase-like domain"/>
    <property type="match status" value="1"/>
</dbReference>
<keyword evidence="2" id="KW-0560">Oxidoreductase</keyword>
<dbReference type="Pfam" id="PF00296">
    <property type="entry name" value="Bac_luciferase"/>
    <property type="match status" value="1"/>
</dbReference>
<feature type="domain" description="Luciferase-like" evidence="1">
    <location>
        <begin position="15"/>
        <end position="261"/>
    </location>
</feature>
<dbReference type="PANTHER" id="PTHR30137:SF15">
    <property type="entry name" value="BLL6902 PROTEIN"/>
    <property type="match status" value="1"/>
</dbReference>
<dbReference type="InterPro" id="IPR011251">
    <property type="entry name" value="Luciferase-like_dom"/>
</dbReference>
<dbReference type="GO" id="GO:0004497">
    <property type="term" value="F:monooxygenase activity"/>
    <property type="evidence" value="ECO:0007669"/>
    <property type="project" value="UniProtKB-KW"/>
</dbReference>
<name>A0A7I7XW36_9MYCO</name>
<dbReference type="InterPro" id="IPR036661">
    <property type="entry name" value="Luciferase-like_sf"/>
</dbReference>
<organism evidence="2 3">
    <name type="scientific">Mycolicibacterium confluentis</name>
    <dbReference type="NCBI Taxonomy" id="28047"/>
    <lineage>
        <taxon>Bacteria</taxon>
        <taxon>Bacillati</taxon>
        <taxon>Actinomycetota</taxon>
        <taxon>Actinomycetes</taxon>
        <taxon>Mycobacteriales</taxon>
        <taxon>Mycobacteriaceae</taxon>
        <taxon>Mycolicibacterium</taxon>
    </lineage>
</organism>
<gene>
    <name evidence="2" type="ORF">MCNF_21150</name>
</gene>
<reference evidence="2" key="2">
    <citation type="submission" date="2020-02" db="EMBL/GenBank/DDBJ databases">
        <authorList>
            <person name="Matsumoto Y."/>
            <person name="Motooka D."/>
            <person name="Nakamura S."/>
        </authorList>
    </citation>
    <scope>NUCLEOTIDE SEQUENCE</scope>
    <source>
        <strain evidence="2">JCM 13671</strain>
    </source>
</reference>
<accession>A0A7I7XW36</accession>
<dbReference type="AlphaFoldDB" id="A0A7I7XW36"/>
<dbReference type="PANTHER" id="PTHR30137">
    <property type="entry name" value="LUCIFERASE-LIKE MONOOXYGENASE"/>
    <property type="match status" value="1"/>
</dbReference>
<dbReference type="GO" id="GO:0016705">
    <property type="term" value="F:oxidoreductase activity, acting on paired donors, with incorporation or reduction of molecular oxygen"/>
    <property type="evidence" value="ECO:0007669"/>
    <property type="project" value="InterPro"/>
</dbReference>
<keyword evidence="3" id="KW-1185">Reference proteome</keyword>
<evidence type="ECO:0000313" key="2">
    <source>
        <dbReference type="EMBL" id="BBZ33510.1"/>
    </source>
</evidence>
<keyword evidence="2" id="KW-0503">Monooxygenase</keyword>
<dbReference type="Proteomes" id="UP000466931">
    <property type="component" value="Chromosome"/>
</dbReference>